<dbReference type="HOGENOM" id="CLU_1025292_0_0_2"/>
<sequence length="271" mass="27516">MADERQLEYEDEQTADRSAQQPAVERANAGGSDLPIKQGAVFGAIALIATYLSHLFLTAIATARSTPAAGMVGEGEDASLVVAEMVASWKAAGWSYLSTFGTGFEAEGEVASLGGVPNHGAASVSGAFSMSTLFLFLVTIGGIAAAGYAVARHTEADDAVEAAKAGVTVAVPYFAFALLAALVMTHTFSEGPAIEALVGGEFSSGAVPGLEAADYLGSEGHVTSEVEFGPSVTDAILYAGLIVPVVLGALGGVAAQREDALEKLMAKVDQL</sequence>
<dbReference type="InterPro" id="IPR058284">
    <property type="entry name" value="DUF7978"/>
</dbReference>
<evidence type="ECO:0000313" key="5">
    <source>
        <dbReference type="Proteomes" id="UP000001903"/>
    </source>
</evidence>
<feature type="transmembrane region" description="Helical" evidence="2">
    <location>
        <begin position="162"/>
        <end position="183"/>
    </location>
</feature>
<dbReference type="EMBL" id="CP001860">
    <property type="protein sequence ID" value="ADB58969.1"/>
    <property type="molecule type" value="Genomic_DNA"/>
</dbReference>
<feature type="region of interest" description="Disordered" evidence="1">
    <location>
        <begin position="1"/>
        <end position="30"/>
    </location>
</feature>
<evidence type="ECO:0000256" key="2">
    <source>
        <dbReference type="SAM" id="Phobius"/>
    </source>
</evidence>
<dbReference type="OrthoDB" id="187103at2157"/>
<keyword evidence="2" id="KW-0472">Membrane</keyword>
<organism evidence="4 5">
    <name type="scientific">Haloterrigena turkmenica (strain ATCC 51198 / DSM 5511 / JCM 9101 / NCIMB 13204 / VKM B-1734 / 4k)</name>
    <name type="common">Halococcus turkmenicus</name>
    <dbReference type="NCBI Taxonomy" id="543526"/>
    <lineage>
        <taxon>Archaea</taxon>
        <taxon>Methanobacteriati</taxon>
        <taxon>Methanobacteriota</taxon>
        <taxon>Stenosarchaea group</taxon>
        <taxon>Halobacteria</taxon>
        <taxon>Halobacteriales</taxon>
        <taxon>Natrialbaceae</taxon>
        <taxon>Haloterrigena</taxon>
    </lineage>
</organism>
<keyword evidence="2" id="KW-1133">Transmembrane helix</keyword>
<dbReference type="RefSeq" id="WP_012941302.1">
    <property type="nucleotide sequence ID" value="NC_013743.1"/>
</dbReference>
<dbReference type="GeneID" id="8740631"/>
<name>D2RTC6_HALTV</name>
<proteinExistence type="predicted"/>
<evidence type="ECO:0000313" key="4">
    <source>
        <dbReference type="EMBL" id="ADB58969.1"/>
    </source>
</evidence>
<dbReference type="eggNOG" id="arCOG06413">
    <property type="taxonomic scope" value="Archaea"/>
</dbReference>
<dbReference type="Proteomes" id="UP000001903">
    <property type="component" value="Chromosome"/>
</dbReference>
<evidence type="ECO:0000256" key="1">
    <source>
        <dbReference type="SAM" id="MobiDB-lite"/>
    </source>
</evidence>
<protein>
    <recommendedName>
        <fullName evidence="3">DUF7978 domain-containing protein</fullName>
    </recommendedName>
</protein>
<reference evidence="4 5" key="1">
    <citation type="journal article" date="2010" name="Stand. Genomic Sci.">
        <title>Complete genome sequence of Haloterrigena turkmenica type strain (4k).</title>
        <authorList>
            <person name="Saunders E."/>
            <person name="Tindall B.J."/>
            <person name="Fahnrich R."/>
            <person name="Lapidus A."/>
            <person name="Copeland A."/>
            <person name="Del Rio T.G."/>
            <person name="Lucas S."/>
            <person name="Chen F."/>
            <person name="Tice H."/>
            <person name="Cheng J.F."/>
            <person name="Han C."/>
            <person name="Detter J.C."/>
            <person name="Bruce D."/>
            <person name="Goodwin L."/>
            <person name="Chain P."/>
            <person name="Pitluck S."/>
            <person name="Pati A."/>
            <person name="Ivanova N."/>
            <person name="Mavromatis K."/>
            <person name="Chen A."/>
            <person name="Palaniappan K."/>
            <person name="Land M."/>
            <person name="Hauser L."/>
            <person name="Chang Y.J."/>
            <person name="Jeffries C.D."/>
            <person name="Brettin T."/>
            <person name="Rohde M."/>
            <person name="Goker M."/>
            <person name="Bristow J."/>
            <person name="Eisen J.A."/>
            <person name="Markowitz V."/>
            <person name="Hugenholtz P."/>
            <person name="Klenk H.P."/>
            <person name="Kyrpides N.C."/>
        </authorList>
    </citation>
    <scope>NUCLEOTIDE SEQUENCE [LARGE SCALE GENOMIC DNA]</scope>
    <source>
        <strain evidence="5">ATCC 51198 / DSM 5511 / JCM 9101 / NCIMB 13204 / VKM B-1734 / 4k</strain>
    </source>
</reference>
<feature type="transmembrane region" description="Helical" evidence="2">
    <location>
        <begin position="127"/>
        <end position="150"/>
    </location>
</feature>
<keyword evidence="5" id="KW-1185">Reference proteome</keyword>
<feature type="transmembrane region" description="Helical" evidence="2">
    <location>
        <begin position="235"/>
        <end position="255"/>
    </location>
</feature>
<gene>
    <name evidence="4" type="ordered locus">Htur_0068</name>
</gene>
<evidence type="ECO:0000259" key="3">
    <source>
        <dbReference type="Pfam" id="PF25933"/>
    </source>
</evidence>
<feature type="domain" description="DUF7978" evidence="3">
    <location>
        <begin position="22"/>
        <end position="257"/>
    </location>
</feature>
<dbReference type="Pfam" id="PF25933">
    <property type="entry name" value="DUF7978"/>
    <property type="match status" value="1"/>
</dbReference>
<accession>D2RTC6</accession>
<dbReference type="STRING" id="543526.Htur_0068"/>
<feature type="transmembrane region" description="Helical" evidence="2">
    <location>
        <begin position="40"/>
        <end position="61"/>
    </location>
</feature>
<dbReference type="KEGG" id="htu:Htur_0068"/>
<keyword evidence="2" id="KW-0812">Transmembrane</keyword>
<dbReference type="AlphaFoldDB" id="D2RTC6"/>